<evidence type="ECO:0000313" key="2">
    <source>
        <dbReference type="Proteomes" id="UP001251528"/>
    </source>
</evidence>
<sequence>MDSKSGEPTPLRKLLPCEQINSTLHNMGGYLSVTITCRYHSPRPGQKIDSAFLYPALGRVVSAQPMLHVGILNEHTTNASFCHIGEVNLANHVTFSTLDCETLVQYNDQIAIRHNWHHDQRWQNIVTHPPWRVAVVEPSAAVLGELSGVQDITFSFHHALMDGTSGRLFHELLLAELNNQLQQPQQKATKEGKITPLSSVLYFPEARQLPVIHATIRFTNSPAYFVKTLWKEFAPAMLCAKKIVPWHGKAIDFALPYITITKPVDIPDRILTKLIITCRQHQTTITGLLHALILTSLATRLSPTEASSFAAATPISLRPFLNPEMDPKLKEHLCNVVTGCIQEFPPDVVDKLRRPTQDQTLDDTIWRVAQRVKNELNIRTSTLPKDDVSGLFKYVSDWFEFFKKKDGKPRAETWEISNIGVFKDRTQQTLQGVVSPRYRVSRMYFSNGSMVTAAAVGIGVGSVPSGALTIAISWQKAVVADELMNGLAEDLLAYVRCFDKIGTFGGNSHASQPSSCMKL</sequence>
<dbReference type="InterPro" id="IPR052058">
    <property type="entry name" value="Alcohol_O-acetyltransferase"/>
</dbReference>
<reference evidence="1" key="1">
    <citation type="submission" date="2023-06" db="EMBL/GenBank/DDBJ databases">
        <title>Conoideocrella luteorostrata (Hypocreales: Clavicipitaceae), a potential biocontrol fungus for elongate hemlock scale in United States Christmas tree production areas.</title>
        <authorList>
            <person name="Barrett H."/>
            <person name="Lovett B."/>
            <person name="Macias A.M."/>
            <person name="Stajich J.E."/>
            <person name="Kasson M.T."/>
        </authorList>
    </citation>
    <scope>NUCLEOTIDE SEQUENCE</scope>
    <source>
        <strain evidence="1">ARSEF 14590</strain>
    </source>
</reference>
<dbReference type="EMBL" id="JASWJB010000035">
    <property type="protein sequence ID" value="KAK2608610.1"/>
    <property type="molecule type" value="Genomic_DNA"/>
</dbReference>
<dbReference type="InterPro" id="IPR010828">
    <property type="entry name" value="Atf2/Sli1-like"/>
</dbReference>
<proteinExistence type="predicted"/>
<protein>
    <submittedName>
        <fullName evidence="1">Alcohol acetyltransferase</fullName>
    </submittedName>
</protein>
<dbReference type="SUPFAM" id="SSF52777">
    <property type="entry name" value="CoA-dependent acyltransferases"/>
    <property type="match status" value="1"/>
</dbReference>
<evidence type="ECO:0000313" key="1">
    <source>
        <dbReference type="EMBL" id="KAK2608610.1"/>
    </source>
</evidence>
<organism evidence="1 2">
    <name type="scientific">Conoideocrella luteorostrata</name>
    <dbReference type="NCBI Taxonomy" id="1105319"/>
    <lineage>
        <taxon>Eukaryota</taxon>
        <taxon>Fungi</taxon>
        <taxon>Dikarya</taxon>
        <taxon>Ascomycota</taxon>
        <taxon>Pezizomycotina</taxon>
        <taxon>Sordariomycetes</taxon>
        <taxon>Hypocreomycetidae</taxon>
        <taxon>Hypocreales</taxon>
        <taxon>Clavicipitaceae</taxon>
        <taxon>Conoideocrella</taxon>
    </lineage>
</organism>
<dbReference type="InterPro" id="IPR023213">
    <property type="entry name" value="CAT-like_dom_sf"/>
</dbReference>
<dbReference type="PANTHER" id="PTHR28037:SF1">
    <property type="entry name" value="ALCOHOL O-ACETYLTRANSFERASE 1-RELATED"/>
    <property type="match status" value="1"/>
</dbReference>
<accession>A0AAJ0CUF4</accession>
<name>A0AAJ0CUF4_9HYPO</name>
<comment type="caution">
    <text evidence="1">The sequence shown here is derived from an EMBL/GenBank/DDBJ whole genome shotgun (WGS) entry which is preliminary data.</text>
</comment>
<keyword evidence="2" id="KW-1185">Reference proteome</keyword>
<dbReference type="PANTHER" id="PTHR28037">
    <property type="entry name" value="ALCOHOL O-ACETYLTRANSFERASE 1-RELATED"/>
    <property type="match status" value="1"/>
</dbReference>
<dbReference type="AlphaFoldDB" id="A0AAJ0CUF4"/>
<dbReference type="Gene3D" id="3.30.559.10">
    <property type="entry name" value="Chloramphenicol acetyltransferase-like domain"/>
    <property type="match status" value="1"/>
</dbReference>
<dbReference type="Proteomes" id="UP001251528">
    <property type="component" value="Unassembled WGS sequence"/>
</dbReference>
<dbReference type="Pfam" id="PF07247">
    <property type="entry name" value="AATase"/>
    <property type="match status" value="1"/>
</dbReference>
<dbReference type="GO" id="GO:0008080">
    <property type="term" value="F:N-acetyltransferase activity"/>
    <property type="evidence" value="ECO:0007669"/>
    <property type="project" value="TreeGrafter"/>
</dbReference>
<gene>
    <name evidence="1" type="primary">ATF1_2</name>
    <name evidence="1" type="ORF">QQS21_002836</name>
</gene>